<name>A0AAV4QKR4_CAEEX</name>
<reference evidence="1 2" key="1">
    <citation type="submission" date="2021-06" db="EMBL/GenBank/DDBJ databases">
        <title>Caerostris extrusa draft genome.</title>
        <authorList>
            <person name="Kono N."/>
            <person name="Arakawa K."/>
        </authorList>
    </citation>
    <scope>NUCLEOTIDE SEQUENCE [LARGE SCALE GENOMIC DNA]</scope>
</reference>
<organism evidence="1 2">
    <name type="scientific">Caerostris extrusa</name>
    <name type="common">Bark spider</name>
    <name type="synonym">Caerostris bankana</name>
    <dbReference type="NCBI Taxonomy" id="172846"/>
    <lineage>
        <taxon>Eukaryota</taxon>
        <taxon>Metazoa</taxon>
        <taxon>Ecdysozoa</taxon>
        <taxon>Arthropoda</taxon>
        <taxon>Chelicerata</taxon>
        <taxon>Arachnida</taxon>
        <taxon>Araneae</taxon>
        <taxon>Araneomorphae</taxon>
        <taxon>Entelegynae</taxon>
        <taxon>Araneoidea</taxon>
        <taxon>Araneidae</taxon>
        <taxon>Caerostris</taxon>
    </lineage>
</organism>
<evidence type="ECO:0000313" key="1">
    <source>
        <dbReference type="EMBL" id="GIY09434.1"/>
    </source>
</evidence>
<sequence>MEKQCHYQPDIEIKLSILPLQGQAFSTPEELAKTVLSAPNPALLGHNPSVSPLSGLPHIRFDPPLPRSLISIRQGRDKFSAEMNLSFQNHLLFKGERGEDFGRKWIDAFRIRMEIVLHVREEDTLRTLELIKVEAKQNMLLE</sequence>
<protein>
    <submittedName>
        <fullName evidence="1">Uncharacterized protein</fullName>
    </submittedName>
</protein>
<proteinExistence type="predicted"/>
<keyword evidence="2" id="KW-1185">Reference proteome</keyword>
<gene>
    <name evidence="1" type="ORF">CEXT_66821</name>
</gene>
<evidence type="ECO:0000313" key="2">
    <source>
        <dbReference type="Proteomes" id="UP001054945"/>
    </source>
</evidence>
<dbReference type="AlphaFoldDB" id="A0AAV4QKR4"/>
<dbReference type="Proteomes" id="UP001054945">
    <property type="component" value="Unassembled WGS sequence"/>
</dbReference>
<accession>A0AAV4QKR4</accession>
<comment type="caution">
    <text evidence="1">The sequence shown here is derived from an EMBL/GenBank/DDBJ whole genome shotgun (WGS) entry which is preliminary data.</text>
</comment>
<dbReference type="EMBL" id="BPLR01006381">
    <property type="protein sequence ID" value="GIY09434.1"/>
    <property type="molecule type" value="Genomic_DNA"/>
</dbReference>